<dbReference type="AlphaFoldDB" id="A0A1M6ULY7"/>
<dbReference type="Proteomes" id="UP000189935">
    <property type="component" value="Chromosome I"/>
</dbReference>
<protein>
    <submittedName>
        <fullName evidence="1">Uncharacterized protein</fullName>
    </submittedName>
</protein>
<accession>A0A1M6ULY7</accession>
<name>A0A1M6ULY7_9BRAD</name>
<evidence type="ECO:0000313" key="2">
    <source>
        <dbReference type="Proteomes" id="UP000189935"/>
    </source>
</evidence>
<proteinExistence type="predicted"/>
<dbReference type="EMBL" id="LT670844">
    <property type="protein sequence ID" value="SHK70197.1"/>
    <property type="molecule type" value="Genomic_DNA"/>
</dbReference>
<evidence type="ECO:0000313" key="1">
    <source>
        <dbReference type="EMBL" id="SHK70197.1"/>
    </source>
</evidence>
<sequence>MERRAVGKAASRAVEKLGAKAAPHAGTTASLTAFPKRHFPAIHRTGDDEIRAIFQSQ</sequence>
<organism evidence="1 2">
    <name type="scientific">Bradyrhizobium lablabi</name>
    <dbReference type="NCBI Taxonomy" id="722472"/>
    <lineage>
        <taxon>Bacteria</taxon>
        <taxon>Pseudomonadati</taxon>
        <taxon>Pseudomonadota</taxon>
        <taxon>Alphaproteobacteria</taxon>
        <taxon>Hyphomicrobiales</taxon>
        <taxon>Nitrobacteraceae</taxon>
        <taxon>Bradyrhizobium</taxon>
    </lineage>
</organism>
<gene>
    <name evidence="1" type="ORF">SAMN05444159_3959</name>
</gene>
<reference evidence="1 2" key="1">
    <citation type="submission" date="2016-11" db="EMBL/GenBank/DDBJ databases">
        <authorList>
            <person name="Jaros S."/>
            <person name="Januszkiewicz K."/>
            <person name="Wedrychowicz H."/>
        </authorList>
    </citation>
    <scope>NUCLEOTIDE SEQUENCE [LARGE SCALE GENOMIC DNA]</scope>
    <source>
        <strain evidence="1 2">GAS499</strain>
    </source>
</reference>